<organism evidence="2 3">
    <name type="scientific">Caerostris extrusa</name>
    <name type="common">Bark spider</name>
    <name type="synonym">Caerostris bankana</name>
    <dbReference type="NCBI Taxonomy" id="172846"/>
    <lineage>
        <taxon>Eukaryota</taxon>
        <taxon>Metazoa</taxon>
        <taxon>Ecdysozoa</taxon>
        <taxon>Arthropoda</taxon>
        <taxon>Chelicerata</taxon>
        <taxon>Arachnida</taxon>
        <taxon>Araneae</taxon>
        <taxon>Araneomorphae</taxon>
        <taxon>Entelegynae</taxon>
        <taxon>Araneoidea</taxon>
        <taxon>Araneidae</taxon>
        <taxon>Caerostris</taxon>
    </lineage>
</organism>
<dbReference type="Proteomes" id="UP001054945">
    <property type="component" value="Unassembled WGS sequence"/>
</dbReference>
<keyword evidence="1" id="KW-0812">Transmembrane</keyword>
<name>A0AAV4SC68_CAEEX</name>
<evidence type="ECO:0000313" key="2">
    <source>
        <dbReference type="EMBL" id="GIY30251.1"/>
    </source>
</evidence>
<comment type="caution">
    <text evidence="2">The sequence shown here is derived from an EMBL/GenBank/DDBJ whole genome shotgun (WGS) entry which is preliminary data.</text>
</comment>
<evidence type="ECO:0000313" key="3">
    <source>
        <dbReference type="Proteomes" id="UP001054945"/>
    </source>
</evidence>
<feature type="transmembrane region" description="Helical" evidence="1">
    <location>
        <begin position="110"/>
        <end position="131"/>
    </location>
</feature>
<proteinExistence type="predicted"/>
<dbReference type="AlphaFoldDB" id="A0AAV4SC68"/>
<gene>
    <name evidence="2" type="ORF">CEXT_477891</name>
</gene>
<accession>A0AAV4SC68</accession>
<keyword evidence="3" id="KW-1185">Reference proteome</keyword>
<protein>
    <submittedName>
        <fullName evidence="2">Uncharacterized protein</fullName>
    </submittedName>
</protein>
<keyword evidence="1" id="KW-0472">Membrane</keyword>
<evidence type="ECO:0000256" key="1">
    <source>
        <dbReference type="SAM" id="Phobius"/>
    </source>
</evidence>
<sequence length="137" mass="15491">MIEGQPNQEIHQLIKARQLVSAQMPYVGMISDQRVKRSIIVIQYWYPSDDGSGPMETMWIWQKSCISIRELLIEKSDASIQRLSRAPGTENFNKVALAIAKVTNRTPNQICLFLLPCAVGSIVITLGWAIWPKSSIY</sequence>
<reference evidence="2 3" key="1">
    <citation type="submission" date="2021-06" db="EMBL/GenBank/DDBJ databases">
        <title>Caerostris extrusa draft genome.</title>
        <authorList>
            <person name="Kono N."/>
            <person name="Arakawa K."/>
        </authorList>
    </citation>
    <scope>NUCLEOTIDE SEQUENCE [LARGE SCALE GENOMIC DNA]</scope>
</reference>
<dbReference type="EMBL" id="BPLR01009199">
    <property type="protein sequence ID" value="GIY30251.1"/>
    <property type="molecule type" value="Genomic_DNA"/>
</dbReference>
<keyword evidence="1" id="KW-1133">Transmembrane helix</keyword>